<dbReference type="Pfam" id="PF02654">
    <property type="entry name" value="CobS"/>
    <property type="match status" value="1"/>
</dbReference>
<comment type="similarity">
    <text evidence="4 19">Belongs to the CobS family.</text>
</comment>
<keyword evidence="7 19" id="KW-1003">Cell membrane</keyword>
<keyword evidence="11 19" id="KW-0460">Magnesium</keyword>
<feature type="transmembrane region" description="Helical" evidence="19">
    <location>
        <begin position="124"/>
        <end position="143"/>
    </location>
</feature>
<accession>A0A0B5F3A1</accession>
<evidence type="ECO:0000256" key="9">
    <source>
        <dbReference type="ARBA" id="ARBA00022679"/>
    </source>
</evidence>
<evidence type="ECO:0000256" key="6">
    <source>
        <dbReference type="ARBA" id="ARBA00015850"/>
    </source>
</evidence>
<keyword evidence="9 19" id="KW-0808">Transferase</keyword>
<feature type="transmembrane region" description="Helical" evidence="19">
    <location>
        <begin position="38"/>
        <end position="60"/>
    </location>
</feature>
<dbReference type="InterPro" id="IPR003805">
    <property type="entry name" value="CobS"/>
</dbReference>
<feature type="transmembrane region" description="Helical" evidence="19">
    <location>
        <begin position="155"/>
        <end position="184"/>
    </location>
</feature>
<evidence type="ECO:0000256" key="7">
    <source>
        <dbReference type="ARBA" id="ARBA00022475"/>
    </source>
</evidence>
<evidence type="ECO:0000256" key="17">
    <source>
        <dbReference type="ARBA" id="ARBA00048623"/>
    </source>
</evidence>
<comment type="cofactor">
    <cofactor evidence="1 19">
        <name>Mg(2+)</name>
        <dbReference type="ChEBI" id="CHEBI:18420"/>
    </cofactor>
</comment>
<reference evidence="20 21" key="1">
    <citation type="submission" date="2015-01" db="EMBL/GenBank/DDBJ databases">
        <title>Enhanced salinomycin production by adjusting the supply of polyketide extender units in Streptomyce albus DSM 41398.</title>
        <authorList>
            <person name="Lu C."/>
        </authorList>
    </citation>
    <scope>NUCLEOTIDE SEQUENCE [LARGE SCALE GENOMIC DNA]</scope>
    <source>
        <strain evidence="21">ATCC 21838 / DSM 41398 / FERM P-419 / JCM 4703 / NBRC 107858</strain>
    </source>
</reference>
<dbReference type="KEGG" id="sals:SLNWT_5704"/>
<evidence type="ECO:0000256" key="15">
    <source>
        <dbReference type="ARBA" id="ARBA00032605"/>
    </source>
</evidence>
<dbReference type="PANTHER" id="PTHR34148">
    <property type="entry name" value="ADENOSYLCOBINAMIDE-GDP RIBAZOLETRANSFERASE"/>
    <property type="match status" value="1"/>
</dbReference>
<evidence type="ECO:0000256" key="3">
    <source>
        <dbReference type="ARBA" id="ARBA00004663"/>
    </source>
</evidence>
<evidence type="ECO:0000313" key="21">
    <source>
        <dbReference type="Proteomes" id="UP000031523"/>
    </source>
</evidence>
<evidence type="ECO:0000256" key="18">
    <source>
        <dbReference type="ARBA" id="ARBA00049504"/>
    </source>
</evidence>
<dbReference type="PANTHER" id="PTHR34148:SF1">
    <property type="entry name" value="ADENOSYLCOBINAMIDE-GDP RIBAZOLETRANSFERASE"/>
    <property type="match status" value="1"/>
</dbReference>
<gene>
    <name evidence="19" type="primary">cobS</name>
    <name evidence="20" type="ORF">SLNWT_5704</name>
</gene>
<evidence type="ECO:0000256" key="11">
    <source>
        <dbReference type="ARBA" id="ARBA00022842"/>
    </source>
</evidence>
<organism evidence="20 21">
    <name type="scientific">Streptomyces albus (strain ATCC 21838 / DSM 41398 / FERM P-419 / JCM 4703 / NBRC 107858)</name>
    <dbReference type="NCBI Taxonomy" id="1081613"/>
    <lineage>
        <taxon>Bacteria</taxon>
        <taxon>Bacillati</taxon>
        <taxon>Actinomycetota</taxon>
        <taxon>Actinomycetes</taxon>
        <taxon>Kitasatosporales</taxon>
        <taxon>Streptomycetaceae</taxon>
        <taxon>Streptomyces</taxon>
    </lineage>
</organism>
<feature type="transmembrane region" description="Helical" evidence="19">
    <location>
        <begin position="12"/>
        <end position="32"/>
    </location>
</feature>
<keyword evidence="21" id="KW-1185">Reference proteome</keyword>
<evidence type="ECO:0000256" key="8">
    <source>
        <dbReference type="ARBA" id="ARBA00022573"/>
    </source>
</evidence>
<dbReference type="AlphaFoldDB" id="A0A0B5F3A1"/>
<comment type="pathway">
    <text evidence="3 19">Cofactor biosynthesis; adenosylcobalamin biosynthesis; adenosylcobalamin from cob(II)yrinate a,c-diamide: step 7/7.</text>
</comment>
<evidence type="ECO:0000256" key="13">
    <source>
        <dbReference type="ARBA" id="ARBA00023136"/>
    </source>
</evidence>
<evidence type="ECO:0000256" key="4">
    <source>
        <dbReference type="ARBA" id="ARBA00010561"/>
    </source>
</evidence>
<dbReference type="HAMAP" id="MF_00719">
    <property type="entry name" value="CobS"/>
    <property type="match status" value="1"/>
</dbReference>
<proteinExistence type="inferred from homology"/>
<dbReference type="Proteomes" id="UP000031523">
    <property type="component" value="Chromosome"/>
</dbReference>
<comment type="catalytic activity">
    <reaction evidence="17 19">
        <text>alpha-ribazole + adenosylcob(III)inamide-GDP = adenosylcob(III)alamin + GMP + H(+)</text>
        <dbReference type="Rhea" id="RHEA:16049"/>
        <dbReference type="ChEBI" id="CHEBI:10329"/>
        <dbReference type="ChEBI" id="CHEBI:15378"/>
        <dbReference type="ChEBI" id="CHEBI:18408"/>
        <dbReference type="ChEBI" id="CHEBI:58115"/>
        <dbReference type="ChEBI" id="CHEBI:60487"/>
        <dbReference type="EC" id="2.7.8.26"/>
    </reaction>
</comment>
<sequence length="244" mass="23512">MLPVGAVRWDRAAARGGMLWAPLVGLAVGVAAALVSGLLLLLGTGALLAAVASVAVPAVLTRGLHLDGLADTADGLGSAKPAPAALRLMKQSDIGPFGVLTLVLVLLAQVAVLARLYGDSWAQGALAAAVSGTVARLAMTLAAREGVPAARAEGLGAVVASVAPARTALFVAGGVFVAAAGAGVLSGGGGALRCALAVVVGCAAAELLLRRCLVRFGGVTGDVFGGLAETAATASLVVLALGSA</sequence>
<comment type="catalytic activity">
    <reaction evidence="18 19">
        <text>alpha-ribazole 5'-phosphate + adenosylcob(III)inamide-GDP = adenosylcob(III)alamin 5'-phosphate + GMP + H(+)</text>
        <dbReference type="Rhea" id="RHEA:23560"/>
        <dbReference type="ChEBI" id="CHEBI:15378"/>
        <dbReference type="ChEBI" id="CHEBI:57918"/>
        <dbReference type="ChEBI" id="CHEBI:58115"/>
        <dbReference type="ChEBI" id="CHEBI:60487"/>
        <dbReference type="ChEBI" id="CHEBI:60493"/>
        <dbReference type="EC" id="2.7.8.26"/>
    </reaction>
</comment>
<protein>
    <recommendedName>
        <fullName evidence="6 19">Adenosylcobinamide-GDP ribazoletransferase</fullName>
        <ecNumber evidence="5 19">2.7.8.26</ecNumber>
    </recommendedName>
    <alternativeName>
        <fullName evidence="16 19">Cobalamin synthase</fullName>
    </alternativeName>
    <alternativeName>
        <fullName evidence="15 19">Cobalamin-5'-phosphate synthase</fullName>
    </alternativeName>
</protein>
<evidence type="ECO:0000256" key="2">
    <source>
        <dbReference type="ARBA" id="ARBA00004651"/>
    </source>
</evidence>
<keyword evidence="13 19" id="KW-0472">Membrane</keyword>
<dbReference type="GO" id="GO:0009236">
    <property type="term" value="P:cobalamin biosynthetic process"/>
    <property type="evidence" value="ECO:0007669"/>
    <property type="project" value="UniProtKB-UniRule"/>
</dbReference>
<keyword evidence="10 19" id="KW-0812">Transmembrane</keyword>
<evidence type="ECO:0000256" key="5">
    <source>
        <dbReference type="ARBA" id="ARBA00013200"/>
    </source>
</evidence>
<dbReference type="EC" id="2.7.8.26" evidence="5 19"/>
<evidence type="ECO:0000256" key="10">
    <source>
        <dbReference type="ARBA" id="ARBA00022692"/>
    </source>
</evidence>
<comment type="subcellular location">
    <subcellularLocation>
        <location evidence="2 19">Cell membrane</location>
        <topology evidence="2 19">Multi-pass membrane protein</topology>
    </subcellularLocation>
</comment>
<name>A0A0B5F3A1_STRA4</name>
<feature type="transmembrane region" description="Helical" evidence="19">
    <location>
        <begin position="190"/>
        <end position="209"/>
    </location>
</feature>
<evidence type="ECO:0000256" key="16">
    <source>
        <dbReference type="ARBA" id="ARBA00032853"/>
    </source>
</evidence>
<dbReference type="GO" id="GO:0008818">
    <property type="term" value="F:cobalamin 5'-phosphate synthase activity"/>
    <property type="evidence" value="ECO:0007669"/>
    <property type="project" value="UniProtKB-UniRule"/>
</dbReference>
<evidence type="ECO:0000256" key="12">
    <source>
        <dbReference type="ARBA" id="ARBA00022989"/>
    </source>
</evidence>
<dbReference type="EMBL" id="CP010519">
    <property type="protein sequence ID" value="AJE86080.1"/>
    <property type="molecule type" value="Genomic_DNA"/>
</dbReference>
<evidence type="ECO:0000313" key="20">
    <source>
        <dbReference type="EMBL" id="AJE86080.1"/>
    </source>
</evidence>
<dbReference type="UniPathway" id="UPA00148">
    <property type="reaction ID" value="UER00238"/>
</dbReference>
<evidence type="ECO:0000256" key="19">
    <source>
        <dbReference type="HAMAP-Rule" id="MF_00719"/>
    </source>
</evidence>
<keyword evidence="12 19" id="KW-1133">Transmembrane helix</keyword>
<evidence type="ECO:0000256" key="1">
    <source>
        <dbReference type="ARBA" id="ARBA00001946"/>
    </source>
</evidence>
<feature type="transmembrane region" description="Helical" evidence="19">
    <location>
        <begin position="97"/>
        <end position="118"/>
    </location>
</feature>
<keyword evidence="8 19" id="KW-0169">Cobalamin biosynthesis</keyword>
<dbReference type="GO" id="GO:0051073">
    <property type="term" value="F:adenosylcobinamide-GDP ribazoletransferase activity"/>
    <property type="evidence" value="ECO:0007669"/>
    <property type="project" value="UniProtKB-UniRule"/>
</dbReference>
<comment type="function">
    <text evidence="14 19">Joins adenosylcobinamide-GDP and alpha-ribazole to generate adenosylcobalamin (Ado-cobalamin). Also synthesizes adenosylcobalamin 5'-phosphate from adenosylcobinamide-GDP and alpha-ribazole 5'-phosphate.</text>
</comment>
<evidence type="ECO:0000256" key="14">
    <source>
        <dbReference type="ARBA" id="ARBA00025228"/>
    </source>
</evidence>
<dbReference type="GO" id="GO:0005886">
    <property type="term" value="C:plasma membrane"/>
    <property type="evidence" value="ECO:0007669"/>
    <property type="project" value="UniProtKB-SubCell"/>
</dbReference>